<name>A0A1I7NTZ9_9HYPH</name>
<dbReference type="EMBL" id="FPCH01000003">
    <property type="protein sequence ID" value="SFV38102.1"/>
    <property type="molecule type" value="Genomic_DNA"/>
</dbReference>
<dbReference type="Proteomes" id="UP000199423">
    <property type="component" value="Unassembled WGS sequence"/>
</dbReference>
<keyword evidence="1" id="KW-0812">Transmembrane</keyword>
<keyword evidence="3" id="KW-1185">Reference proteome</keyword>
<keyword evidence="1" id="KW-1133">Transmembrane helix</keyword>
<keyword evidence="1" id="KW-0472">Membrane</keyword>
<dbReference type="STRING" id="51670.SAMN04488557_3505"/>
<protein>
    <recommendedName>
        <fullName evidence="4">NfeD-like C-terminal, partner-binding</fullName>
    </recommendedName>
</protein>
<evidence type="ECO:0000313" key="2">
    <source>
        <dbReference type="EMBL" id="SFV38102.1"/>
    </source>
</evidence>
<organism evidence="2 3">
    <name type="scientific">Hyphomicrobium facile</name>
    <dbReference type="NCBI Taxonomy" id="51670"/>
    <lineage>
        <taxon>Bacteria</taxon>
        <taxon>Pseudomonadati</taxon>
        <taxon>Pseudomonadota</taxon>
        <taxon>Alphaproteobacteria</taxon>
        <taxon>Hyphomicrobiales</taxon>
        <taxon>Hyphomicrobiaceae</taxon>
        <taxon>Hyphomicrobium</taxon>
    </lineage>
</organism>
<feature type="transmembrane region" description="Helical" evidence="1">
    <location>
        <begin position="55"/>
        <end position="73"/>
    </location>
</feature>
<gene>
    <name evidence="2" type="ORF">SAMN04488557_3505</name>
</gene>
<sequence>MMDLQPYEMALILGVVILALEMITGVFICLSLAIGLFSVALIEFLSQNFHLERDVLIFAVVAMGAFIGLRLTFRSKGDVKTAREDVNDY</sequence>
<evidence type="ECO:0000313" key="3">
    <source>
        <dbReference type="Proteomes" id="UP000199423"/>
    </source>
</evidence>
<proteinExistence type="predicted"/>
<reference evidence="3" key="1">
    <citation type="submission" date="2016-10" db="EMBL/GenBank/DDBJ databases">
        <authorList>
            <person name="Varghese N."/>
            <person name="Submissions S."/>
        </authorList>
    </citation>
    <scope>NUCLEOTIDE SEQUENCE [LARGE SCALE GENOMIC DNA]</scope>
    <source>
        <strain evidence="3">DSM 1565</strain>
    </source>
</reference>
<dbReference type="AlphaFoldDB" id="A0A1I7NTZ9"/>
<accession>A0A1I7NTZ9</accession>
<feature type="transmembrane region" description="Helical" evidence="1">
    <location>
        <begin position="12"/>
        <end position="35"/>
    </location>
</feature>
<evidence type="ECO:0000256" key="1">
    <source>
        <dbReference type="SAM" id="Phobius"/>
    </source>
</evidence>
<evidence type="ECO:0008006" key="4">
    <source>
        <dbReference type="Google" id="ProtNLM"/>
    </source>
</evidence>